<feature type="transmembrane region" description="Helical" evidence="1">
    <location>
        <begin position="30"/>
        <end position="49"/>
    </location>
</feature>
<evidence type="ECO:0000313" key="2">
    <source>
        <dbReference type="EMBL" id="MCM1988871.1"/>
    </source>
</evidence>
<dbReference type="RefSeq" id="WP_250857737.1">
    <property type="nucleotide sequence ID" value="NZ_JAGSOJ010000001.1"/>
</dbReference>
<evidence type="ECO:0000256" key="1">
    <source>
        <dbReference type="SAM" id="Phobius"/>
    </source>
</evidence>
<evidence type="ECO:0000313" key="3">
    <source>
        <dbReference type="Proteomes" id="UP001056429"/>
    </source>
</evidence>
<keyword evidence="1" id="KW-0812">Transmembrane</keyword>
<dbReference type="EMBL" id="JAGSOJ010000001">
    <property type="protein sequence ID" value="MCM1988871.1"/>
    <property type="molecule type" value="Genomic_DNA"/>
</dbReference>
<protein>
    <submittedName>
        <fullName evidence="2">Uncharacterized protein</fullName>
    </submittedName>
</protein>
<keyword evidence="1" id="KW-1133">Transmembrane helix</keyword>
<organism evidence="2 3">
    <name type="scientific">Oceanirhabdus seepicola</name>
    <dbReference type="NCBI Taxonomy" id="2828781"/>
    <lineage>
        <taxon>Bacteria</taxon>
        <taxon>Bacillati</taxon>
        <taxon>Bacillota</taxon>
        <taxon>Clostridia</taxon>
        <taxon>Eubacteriales</taxon>
        <taxon>Clostridiaceae</taxon>
        <taxon>Oceanirhabdus</taxon>
    </lineage>
</organism>
<gene>
    <name evidence="2" type="ORF">KDK92_03890</name>
</gene>
<name>A0A9J6NWJ0_9CLOT</name>
<feature type="transmembrane region" description="Helical" evidence="1">
    <location>
        <begin position="7"/>
        <end position="24"/>
    </location>
</feature>
<reference evidence="2" key="1">
    <citation type="journal article" date="2021" name="mSystems">
        <title>Bacteria and Archaea Synergistically Convert Glycine Betaine to Biogenic Methane in the Formosa Cold Seep of the South China Sea.</title>
        <authorList>
            <person name="Li L."/>
            <person name="Zhang W."/>
            <person name="Zhang S."/>
            <person name="Song L."/>
            <person name="Sun Q."/>
            <person name="Zhang H."/>
            <person name="Xiang H."/>
            <person name="Dong X."/>
        </authorList>
    </citation>
    <scope>NUCLEOTIDE SEQUENCE</scope>
    <source>
        <strain evidence="2">ZWT</strain>
    </source>
</reference>
<sequence>MKAKKGYSLILIILIISRVTVFYLETAHNYYLITASIVFLINALILIFLKLHIKPKSSILNVLLYIIMIILLFINFFIYIFTAESANTYIQSPQKTNTLVISEKQMLAAATYTTIYERKLLIFKKKISDEDIGTGDASMPFQDSHYKINWLSENEVEMYYPYRSNVHESKWRYVKINIR</sequence>
<dbReference type="Proteomes" id="UP001056429">
    <property type="component" value="Unassembled WGS sequence"/>
</dbReference>
<proteinExistence type="predicted"/>
<dbReference type="AlphaFoldDB" id="A0A9J6NWJ0"/>
<reference evidence="2" key="2">
    <citation type="submission" date="2021-04" db="EMBL/GenBank/DDBJ databases">
        <authorList>
            <person name="Dong X."/>
        </authorList>
    </citation>
    <scope>NUCLEOTIDE SEQUENCE</scope>
    <source>
        <strain evidence="2">ZWT</strain>
    </source>
</reference>
<comment type="caution">
    <text evidence="2">The sequence shown here is derived from an EMBL/GenBank/DDBJ whole genome shotgun (WGS) entry which is preliminary data.</text>
</comment>
<accession>A0A9J6NWJ0</accession>
<feature type="transmembrane region" description="Helical" evidence="1">
    <location>
        <begin position="61"/>
        <end position="81"/>
    </location>
</feature>
<keyword evidence="1" id="KW-0472">Membrane</keyword>
<keyword evidence="3" id="KW-1185">Reference proteome</keyword>